<reference evidence="2 3" key="1">
    <citation type="submission" date="2018-08" db="EMBL/GenBank/DDBJ databases">
        <title>Sequencing the genomes of 1000 actinobacteria strains.</title>
        <authorList>
            <person name="Klenk H.-P."/>
        </authorList>
    </citation>
    <scope>NUCLEOTIDE SEQUENCE [LARGE SCALE GENOMIC DNA]</scope>
    <source>
        <strain evidence="2 3">DSM 43927</strain>
    </source>
</reference>
<dbReference type="SUPFAM" id="SSF56112">
    <property type="entry name" value="Protein kinase-like (PK-like)"/>
    <property type="match status" value="1"/>
</dbReference>
<evidence type="ECO:0008006" key="4">
    <source>
        <dbReference type="Google" id="ProtNLM"/>
    </source>
</evidence>
<keyword evidence="1" id="KW-0067">ATP-binding</keyword>
<dbReference type="Proteomes" id="UP000256661">
    <property type="component" value="Unassembled WGS sequence"/>
</dbReference>
<evidence type="ECO:0000256" key="1">
    <source>
        <dbReference type="PROSITE-ProRule" id="PRU10141"/>
    </source>
</evidence>
<sequence>MDDRSGARAESRPDDPRRVGPFEIVSLIGFGGMGRVRLGRSGSGVLVAIKTIRSVLADDAAFRRRFAREVAAARRVSGAFTAAVVDADPDAPEPWMATRYAAAPSLHTLAAGCGPLRIRRAERELGLWRGRREEGEQLH</sequence>
<dbReference type="Gene3D" id="3.30.200.20">
    <property type="entry name" value="Phosphorylase Kinase, domain 1"/>
    <property type="match status" value="1"/>
</dbReference>
<keyword evidence="3" id="KW-1185">Reference proteome</keyword>
<feature type="binding site" evidence="1">
    <location>
        <position position="50"/>
    </location>
    <ligand>
        <name>ATP</name>
        <dbReference type="ChEBI" id="CHEBI:30616"/>
    </ligand>
</feature>
<comment type="caution">
    <text evidence="2">The sequence shown here is derived from an EMBL/GenBank/DDBJ whole genome shotgun (WGS) entry which is preliminary data.</text>
</comment>
<gene>
    <name evidence="2" type="ORF">DFJ69_2590</name>
</gene>
<dbReference type="InterPro" id="IPR017441">
    <property type="entry name" value="Protein_kinase_ATP_BS"/>
</dbReference>
<dbReference type="PROSITE" id="PS00107">
    <property type="entry name" value="PROTEIN_KINASE_ATP"/>
    <property type="match status" value="1"/>
</dbReference>
<keyword evidence="1" id="KW-0547">Nucleotide-binding</keyword>
<accession>A0A3D9ST05</accession>
<proteinExistence type="predicted"/>
<dbReference type="InterPro" id="IPR011009">
    <property type="entry name" value="Kinase-like_dom_sf"/>
</dbReference>
<dbReference type="RefSeq" id="WP_147312282.1">
    <property type="nucleotide sequence ID" value="NZ_QTTT01000001.1"/>
</dbReference>
<dbReference type="GO" id="GO:0005524">
    <property type="term" value="F:ATP binding"/>
    <property type="evidence" value="ECO:0007669"/>
    <property type="project" value="UniProtKB-UniRule"/>
</dbReference>
<evidence type="ECO:0000313" key="3">
    <source>
        <dbReference type="Proteomes" id="UP000256661"/>
    </source>
</evidence>
<organism evidence="2 3">
    <name type="scientific">Thermomonospora umbrina</name>
    <dbReference type="NCBI Taxonomy" id="111806"/>
    <lineage>
        <taxon>Bacteria</taxon>
        <taxon>Bacillati</taxon>
        <taxon>Actinomycetota</taxon>
        <taxon>Actinomycetes</taxon>
        <taxon>Streptosporangiales</taxon>
        <taxon>Thermomonosporaceae</taxon>
        <taxon>Thermomonospora</taxon>
    </lineage>
</organism>
<dbReference type="AlphaFoldDB" id="A0A3D9ST05"/>
<name>A0A3D9ST05_9ACTN</name>
<protein>
    <recommendedName>
        <fullName evidence="4">Protein kinase domain-containing protein</fullName>
    </recommendedName>
</protein>
<evidence type="ECO:0000313" key="2">
    <source>
        <dbReference type="EMBL" id="REE97133.1"/>
    </source>
</evidence>
<dbReference type="EMBL" id="QTTT01000001">
    <property type="protein sequence ID" value="REE97133.1"/>
    <property type="molecule type" value="Genomic_DNA"/>
</dbReference>